<reference evidence="1 2" key="1">
    <citation type="submission" date="2019-01" db="EMBL/GenBank/DDBJ databases">
        <authorList>
            <person name="Sayadi A."/>
        </authorList>
    </citation>
    <scope>NUCLEOTIDE SEQUENCE [LARGE SCALE GENOMIC DNA]</scope>
</reference>
<dbReference type="EMBL" id="CAACVG010012659">
    <property type="protein sequence ID" value="VEN60616.1"/>
    <property type="molecule type" value="Genomic_DNA"/>
</dbReference>
<accession>A0A653DK82</accession>
<organism evidence="1 2">
    <name type="scientific">Callosobruchus maculatus</name>
    <name type="common">Southern cowpea weevil</name>
    <name type="synonym">Pulse bruchid</name>
    <dbReference type="NCBI Taxonomy" id="64391"/>
    <lineage>
        <taxon>Eukaryota</taxon>
        <taxon>Metazoa</taxon>
        <taxon>Ecdysozoa</taxon>
        <taxon>Arthropoda</taxon>
        <taxon>Hexapoda</taxon>
        <taxon>Insecta</taxon>
        <taxon>Pterygota</taxon>
        <taxon>Neoptera</taxon>
        <taxon>Endopterygota</taxon>
        <taxon>Coleoptera</taxon>
        <taxon>Polyphaga</taxon>
        <taxon>Cucujiformia</taxon>
        <taxon>Chrysomeloidea</taxon>
        <taxon>Chrysomelidae</taxon>
        <taxon>Bruchinae</taxon>
        <taxon>Bruchini</taxon>
        <taxon>Callosobruchus</taxon>
    </lineage>
</organism>
<dbReference type="Proteomes" id="UP000410492">
    <property type="component" value="Unassembled WGS sequence"/>
</dbReference>
<protein>
    <submittedName>
        <fullName evidence="1">Uncharacterized protein</fullName>
    </submittedName>
</protein>
<sequence>MGVPTLNGLKALIFQDSSFNLSENQRG</sequence>
<evidence type="ECO:0000313" key="1">
    <source>
        <dbReference type="EMBL" id="VEN60616.1"/>
    </source>
</evidence>
<evidence type="ECO:0000313" key="2">
    <source>
        <dbReference type="Proteomes" id="UP000410492"/>
    </source>
</evidence>
<gene>
    <name evidence="1" type="ORF">CALMAC_LOCUS18255</name>
</gene>
<keyword evidence="2" id="KW-1185">Reference proteome</keyword>
<name>A0A653DK82_CALMS</name>
<dbReference type="AlphaFoldDB" id="A0A653DK82"/>
<proteinExistence type="predicted"/>